<sequence length="498" mass="55394">MLLGKFGKKDSKEQQGIPMDIEGLSASATATSDPPPPASIYTAPDSTAPLLSPLPTEPEIKKRPFPNAPSTIEETGLPSELLFQLLVKTLFIAGELTEASAGAQLKLPYSVMKELFALLGRDKLVEVRGHGEPLGVLYRYGLTDAGRQRAQVYMDVNRYVGPAPVPIAQYEAMVRSQPVSDLRIDRATVEQATKHLVLPAESVEQVGEAVNSGWAIFLYGPPGNGKTVVAEAIGHMLGMVGGGEIFVPYAIEVDSQIIQVFDPLTHKPIDPHDASPRSLIEAKAEHDTRWIACKRPVEFAGGELTLEMLDLTFNPSAKYYQSPPHIKANGGVFLIDDFGRQLVRPRDLLNRWIVPLEKRVDYLTLHTGKVFQIPFDTIVIFATNLEPQKLADEAFLRRIRNKILVSDPTPDTYAKIFQTICEQRQVKFDPGAMEYLFRNVYQKHRINLRSCHPRDLIDHILSIAKYNGVPPTLDRTLLDRAARTYFFLGELDRPPVPS</sequence>
<dbReference type="SUPFAM" id="SSF52540">
    <property type="entry name" value="P-loop containing nucleoside triphosphate hydrolases"/>
    <property type="match status" value="1"/>
</dbReference>
<reference evidence="3 4" key="1">
    <citation type="journal article" date="2023" name="ISME J.">
        <title>Cultivation and genomic characterization of novel and ubiquitous marine nitrite-oxidizing bacteria from the Nitrospirales.</title>
        <authorList>
            <person name="Mueller A.J."/>
            <person name="Daebeler A."/>
            <person name="Herbold C.W."/>
            <person name="Kirkegaard R.H."/>
            <person name="Daims H."/>
        </authorList>
    </citation>
    <scope>NUCLEOTIDE SEQUENCE [LARGE SCALE GENOMIC DNA]</scope>
    <source>
        <strain evidence="3 4">EB</strain>
    </source>
</reference>
<organism evidence="3 4">
    <name type="scientific">Candidatus Nitronereus thalassa</name>
    <dbReference type="NCBI Taxonomy" id="3020898"/>
    <lineage>
        <taxon>Bacteria</taxon>
        <taxon>Pseudomonadati</taxon>
        <taxon>Nitrospirota</taxon>
        <taxon>Nitrospiria</taxon>
        <taxon>Nitrospirales</taxon>
        <taxon>Nitrospiraceae</taxon>
        <taxon>Candidatus Nitronereus</taxon>
    </lineage>
</organism>
<dbReference type="InterPro" id="IPR003593">
    <property type="entry name" value="AAA+_ATPase"/>
</dbReference>
<accession>A0ABU3K9V2</accession>
<evidence type="ECO:0000259" key="2">
    <source>
        <dbReference type="SMART" id="SM00382"/>
    </source>
</evidence>
<evidence type="ECO:0000313" key="3">
    <source>
        <dbReference type="EMBL" id="MDT7043173.1"/>
    </source>
</evidence>
<feature type="domain" description="AAA+ ATPase" evidence="2">
    <location>
        <begin position="212"/>
        <end position="409"/>
    </location>
</feature>
<gene>
    <name evidence="3" type="ORF">PPG34_12505</name>
</gene>
<dbReference type="InterPro" id="IPR027417">
    <property type="entry name" value="P-loop_NTPase"/>
</dbReference>
<protein>
    <recommendedName>
        <fullName evidence="2">AAA+ ATPase domain-containing protein</fullName>
    </recommendedName>
</protein>
<dbReference type="Proteomes" id="UP001250932">
    <property type="component" value="Unassembled WGS sequence"/>
</dbReference>
<keyword evidence="4" id="KW-1185">Reference proteome</keyword>
<dbReference type="EMBL" id="JAQOUE010000001">
    <property type="protein sequence ID" value="MDT7043173.1"/>
    <property type="molecule type" value="Genomic_DNA"/>
</dbReference>
<feature type="region of interest" description="Disordered" evidence="1">
    <location>
        <begin position="1"/>
        <end position="71"/>
    </location>
</feature>
<dbReference type="Gene3D" id="3.40.50.300">
    <property type="entry name" value="P-loop containing nucleotide triphosphate hydrolases"/>
    <property type="match status" value="1"/>
</dbReference>
<evidence type="ECO:0000256" key="1">
    <source>
        <dbReference type="SAM" id="MobiDB-lite"/>
    </source>
</evidence>
<dbReference type="SMART" id="SM00382">
    <property type="entry name" value="AAA"/>
    <property type="match status" value="1"/>
</dbReference>
<evidence type="ECO:0000313" key="4">
    <source>
        <dbReference type="Proteomes" id="UP001250932"/>
    </source>
</evidence>
<dbReference type="RefSeq" id="WP_313833680.1">
    <property type="nucleotide sequence ID" value="NZ_JAQOUE010000001.1"/>
</dbReference>
<comment type="caution">
    <text evidence="3">The sequence shown here is derived from an EMBL/GenBank/DDBJ whole genome shotgun (WGS) entry which is preliminary data.</text>
</comment>
<name>A0ABU3K9V2_9BACT</name>
<proteinExistence type="predicted"/>